<dbReference type="Pfam" id="PF02353">
    <property type="entry name" value="CMAS"/>
    <property type="match status" value="1"/>
</dbReference>
<proteinExistence type="inferred from homology"/>
<evidence type="ECO:0000256" key="4">
    <source>
        <dbReference type="ARBA" id="ARBA00022691"/>
    </source>
</evidence>
<dbReference type="NCBIfam" id="NF008686">
    <property type="entry name" value="PRK11705.1"/>
    <property type="match status" value="1"/>
</dbReference>
<dbReference type="PANTHER" id="PTHR43667:SF1">
    <property type="entry name" value="CYCLOPROPANE-FATTY-ACYL-PHOSPHOLIPID SYNTHASE"/>
    <property type="match status" value="1"/>
</dbReference>
<evidence type="ECO:0000256" key="2">
    <source>
        <dbReference type="ARBA" id="ARBA00022603"/>
    </source>
</evidence>
<comment type="similarity">
    <text evidence="1">Belongs to the CFA/CMAS family.</text>
</comment>
<dbReference type="InterPro" id="IPR050723">
    <property type="entry name" value="CFA/CMAS"/>
</dbReference>
<evidence type="ECO:0000256" key="5">
    <source>
        <dbReference type="ARBA" id="ARBA00023098"/>
    </source>
</evidence>
<evidence type="ECO:0000313" key="6">
    <source>
        <dbReference type="EMBL" id="GAA3978510.1"/>
    </source>
</evidence>
<dbReference type="Gene3D" id="3.40.50.150">
    <property type="entry name" value="Vaccinia Virus protein VP39"/>
    <property type="match status" value="1"/>
</dbReference>
<organism evidence="6 7">
    <name type="scientific">Mucilaginibacter dorajii</name>
    <dbReference type="NCBI Taxonomy" id="692994"/>
    <lineage>
        <taxon>Bacteria</taxon>
        <taxon>Pseudomonadati</taxon>
        <taxon>Bacteroidota</taxon>
        <taxon>Sphingobacteriia</taxon>
        <taxon>Sphingobacteriales</taxon>
        <taxon>Sphingobacteriaceae</taxon>
        <taxon>Mucilaginibacter</taxon>
    </lineage>
</organism>
<keyword evidence="5" id="KW-0443">Lipid metabolism</keyword>
<comment type="caution">
    <text evidence="6">The sequence shown here is derived from an EMBL/GenBank/DDBJ whole genome shotgun (WGS) entry which is preliminary data.</text>
</comment>
<accession>A0ABP7Q9Q3</accession>
<dbReference type="RefSeq" id="WP_259096140.1">
    <property type="nucleotide sequence ID" value="NZ_BAAAZC010000024.1"/>
</dbReference>
<keyword evidence="2" id="KW-0489">Methyltransferase</keyword>
<keyword evidence="4" id="KW-0949">S-adenosyl-L-methionine</keyword>
<dbReference type="PANTHER" id="PTHR43667">
    <property type="entry name" value="CYCLOPROPANE-FATTY-ACYL-PHOSPHOLIPID SYNTHASE"/>
    <property type="match status" value="1"/>
</dbReference>
<dbReference type="Proteomes" id="UP001500742">
    <property type="component" value="Unassembled WGS sequence"/>
</dbReference>
<protein>
    <submittedName>
        <fullName evidence="6">Cyclopropane fatty acyl phospholipid synthase</fullName>
    </submittedName>
</protein>
<dbReference type="CDD" id="cd02440">
    <property type="entry name" value="AdoMet_MTases"/>
    <property type="match status" value="1"/>
</dbReference>
<sequence length="371" mass="43261">MGSSKEILEKMFAGGGITINGTNPWDIQVHNPKFYDRFLSKGTIGFGESYMEGWWDVEAPDELFFRILYHRVDKLIPKNFDTIKYMLKARFMNRQTKSRAKEVVNKHYDIRDDVFEKTLDKRMLYSCGYWETAQTMDQSQEDKLDLICRKLKLEPGMRMLDLGCGWGGLSQFAAERYGVTVVGLTISEEQAKIARKVTAGLPVEIRVQDYRDLHDQFDRIACMAMMEHIGYRNYRTLMETIAENLTDDGIALVHTIGGNYNTKITDPWIDKYIFPNGMLPSAAQITTAAMGLFILEDWQNFGVYYDRTCMEWAKKFESNWPELSANYDESFKRMWLFYLYASAASFRARKNHLWQIVYTKPKKLGLYKGIR</sequence>
<keyword evidence="7" id="KW-1185">Reference proteome</keyword>
<reference evidence="7" key="1">
    <citation type="journal article" date="2019" name="Int. J. Syst. Evol. Microbiol.">
        <title>The Global Catalogue of Microorganisms (GCM) 10K type strain sequencing project: providing services to taxonomists for standard genome sequencing and annotation.</title>
        <authorList>
            <consortium name="The Broad Institute Genomics Platform"/>
            <consortium name="The Broad Institute Genome Sequencing Center for Infectious Disease"/>
            <person name="Wu L."/>
            <person name="Ma J."/>
        </authorList>
    </citation>
    <scope>NUCLEOTIDE SEQUENCE [LARGE SCALE GENOMIC DNA]</scope>
    <source>
        <strain evidence="7">JCM 16601</strain>
    </source>
</reference>
<keyword evidence="3" id="KW-0808">Transferase</keyword>
<gene>
    <name evidence="6" type="primary">cfa</name>
    <name evidence="6" type="ORF">GCM10022210_31850</name>
</gene>
<dbReference type="EMBL" id="BAAAZC010000024">
    <property type="protein sequence ID" value="GAA3978510.1"/>
    <property type="molecule type" value="Genomic_DNA"/>
</dbReference>
<dbReference type="SUPFAM" id="SSF53335">
    <property type="entry name" value="S-adenosyl-L-methionine-dependent methyltransferases"/>
    <property type="match status" value="1"/>
</dbReference>
<name>A0ABP7Q9Q3_9SPHI</name>
<evidence type="ECO:0000256" key="1">
    <source>
        <dbReference type="ARBA" id="ARBA00010815"/>
    </source>
</evidence>
<dbReference type="InterPro" id="IPR003333">
    <property type="entry name" value="CMAS"/>
</dbReference>
<dbReference type="InterPro" id="IPR029063">
    <property type="entry name" value="SAM-dependent_MTases_sf"/>
</dbReference>
<evidence type="ECO:0000313" key="7">
    <source>
        <dbReference type="Proteomes" id="UP001500742"/>
    </source>
</evidence>
<evidence type="ECO:0000256" key="3">
    <source>
        <dbReference type="ARBA" id="ARBA00022679"/>
    </source>
</evidence>
<dbReference type="PIRSF" id="PIRSF003085">
    <property type="entry name" value="CMAS"/>
    <property type="match status" value="1"/>
</dbReference>